<proteinExistence type="predicted"/>
<dbReference type="SMART" id="SM00387">
    <property type="entry name" value="HATPase_c"/>
    <property type="match status" value="1"/>
</dbReference>
<dbReference type="AlphaFoldDB" id="A0A7V3YF45"/>
<evidence type="ECO:0000256" key="1">
    <source>
        <dbReference type="ARBA" id="ARBA00000085"/>
    </source>
</evidence>
<dbReference type="Pfam" id="PF02518">
    <property type="entry name" value="HATPase_c"/>
    <property type="match status" value="1"/>
</dbReference>
<sequence length="189" mass="20939">MKELSLHVLDLVENALRAGARRITISLLEDSARDLLEMVVEDDGKGMDEKTRQQALNPFFSTKGKKVGLGLPLIAQLSKQCGGSLEIASEEGKGTRVKATFRRSHIDLPPLGNLAETLFVLLASHPEVEFVFSHEVDGRCFSFNSREVFRALGTENPGGNPVLLSALRDWIAYHENTLREGQTDEDYKS</sequence>
<comment type="caution">
    <text evidence="4">The sequence shown here is derived from an EMBL/GenBank/DDBJ whole genome shotgun (WGS) entry which is preliminary data.</text>
</comment>
<dbReference type="GO" id="GO:0005524">
    <property type="term" value="F:ATP binding"/>
    <property type="evidence" value="ECO:0007669"/>
    <property type="project" value="UniProtKB-KW"/>
</dbReference>
<evidence type="ECO:0000313" key="4">
    <source>
        <dbReference type="EMBL" id="HGI29935.1"/>
    </source>
</evidence>
<feature type="domain" description="Histidine kinase" evidence="3">
    <location>
        <begin position="1"/>
        <end position="105"/>
    </location>
</feature>
<dbReference type="PANTHER" id="PTHR43065:SF29">
    <property type="entry name" value="SENSOR PROTEIN KINASE FLES"/>
    <property type="match status" value="1"/>
</dbReference>
<name>A0A7V3YF45_9BACT</name>
<dbReference type="EMBL" id="DTFV01000023">
    <property type="protein sequence ID" value="HGI29935.1"/>
    <property type="molecule type" value="Genomic_DNA"/>
</dbReference>
<dbReference type="PRINTS" id="PR00344">
    <property type="entry name" value="BCTRLSENSOR"/>
</dbReference>
<evidence type="ECO:0000259" key="3">
    <source>
        <dbReference type="PROSITE" id="PS50109"/>
    </source>
</evidence>
<reference evidence="4" key="1">
    <citation type="journal article" date="2020" name="mSystems">
        <title>Genome- and Community-Level Interaction Insights into Carbon Utilization and Element Cycling Functions of Hydrothermarchaeota in Hydrothermal Sediment.</title>
        <authorList>
            <person name="Zhou Z."/>
            <person name="Liu Y."/>
            <person name="Xu W."/>
            <person name="Pan J."/>
            <person name="Luo Z.H."/>
            <person name="Li M."/>
        </authorList>
    </citation>
    <scope>NUCLEOTIDE SEQUENCE [LARGE SCALE GENOMIC DNA]</scope>
    <source>
        <strain evidence="4">SpSt-747</strain>
    </source>
</reference>
<evidence type="ECO:0000256" key="2">
    <source>
        <dbReference type="ARBA" id="ARBA00012438"/>
    </source>
</evidence>
<dbReference type="PANTHER" id="PTHR43065">
    <property type="entry name" value="SENSOR HISTIDINE KINASE"/>
    <property type="match status" value="1"/>
</dbReference>
<protein>
    <recommendedName>
        <fullName evidence="2">histidine kinase</fullName>
        <ecNumber evidence="2">2.7.13.3</ecNumber>
    </recommendedName>
</protein>
<accession>A0A7V3YF45</accession>
<keyword evidence="4" id="KW-0067">ATP-binding</keyword>
<dbReference type="SUPFAM" id="SSF55874">
    <property type="entry name" value="ATPase domain of HSP90 chaperone/DNA topoisomerase II/histidine kinase"/>
    <property type="match status" value="1"/>
</dbReference>
<keyword evidence="4" id="KW-0547">Nucleotide-binding</keyword>
<dbReference type="Gene3D" id="3.30.565.10">
    <property type="entry name" value="Histidine kinase-like ATPase, C-terminal domain"/>
    <property type="match status" value="1"/>
</dbReference>
<dbReference type="InterPro" id="IPR036890">
    <property type="entry name" value="HATPase_C_sf"/>
</dbReference>
<dbReference type="InterPro" id="IPR005467">
    <property type="entry name" value="His_kinase_dom"/>
</dbReference>
<dbReference type="InterPro" id="IPR003594">
    <property type="entry name" value="HATPase_dom"/>
</dbReference>
<comment type="catalytic activity">
    <reaction evidence="1">
        <text>ATP + protein L-histidine = ADP + protein N-phospho-L-histidine.</text>
        <dbReference type="EC" id="2.7.13.3"/>
    </reaction>
</comment>
<dbReference type="EC" id="2.7.13.3" evidence="2"/>
<organism evidence="4">
    <name type="scientific">Candidatus Caldatribacterium californiense</name>
    <dbReference type="NCBI Taxonomy" id="1454726"/>
    <lineage>
        <taxon>Bacteria</taxon>
        <taxon>Pseudomonadati</taxon>
        <taxon>Atribacterota</taxon>
        <taxon>Atribacteria</taxon>
        <taxon>Atribacterales</taxon>
        <taxon>Candidatus Caldatribacteriaceae</taxon>
        <taxon>Candidatus Caldatribacterium</taxon>
    </lineage>
</organism>
<dbReference type="InterPro" id="IPR004358">
    <property type="entry name" value="Sig_transdc_His_kin-like_C"/>
</dbReference>
<gene>
    <name evidence="4" type="ORF">ENV30_01265</name>
</gene>
<dbReference type="CDD" id="cd00075">
    <property type="entry name" value="HATPase"/>
    <property type="match status" value="1"/>
</dbReference>
<dbReference type="PROSITE" id="PS50109">
    <property type="entry name" value="HIS_KIN"/>
    <property type="match status" value="1"/>
</dbReference>
<dbReference type="GO" id="GO:0004673">
    <property type="term" value="F:protein histidine kinase activity"/>
    <property type="evidence" value="ECO:0007669"/>
    <property type="project" value="UniProtKB-EC"/>
</dbReference>